<name>H3H2G3_PHYRM</name>
<dbReference type="PROSITE" id="PS00778">
    <property type="entry name" value="HIS_ACID_PHOSPHAT_2"/>
    <property type="match status" value="2"/>
</dbReference>
<evidence type="ECO:0008006" key="5">
    <source>
        <dbReference type="Google" id="ProtNLM"/>
    </source>
</evidence>
<dbReference type="GO" id="GO:0016791">
    <property type="term" value="F:phosphatase activity"/>
    <property type="evidence" value="ECO:0000318"/>
    <property type="project" value="GO_Central"/>
</dbReference>
<dbReference type="VEuPathDB" id="FungiDB:KRP23_2946"/>
<dbReference type="AlphaFoldDB" id="H3H2G3"/>
<dbReference type="Gene3D" id="3.40.50.1240">
    <property type="entry name" value="Phosphoglycerate mutase-like"/>
    <property type="match status" value="2"/>
</dbReference>
<comment type="similarity">
    <text evidence="1">Belongs to the histidine acid phosphatase family.</text>
</comment>
<dbReference type="InParanoid" id="H3H2G3"/>
<evidence type="ECO:0000313" key="3">
    <source>
        <dbReference type="EnsemblProtists" id="Phyra84561"/>
    </source>
</evidence>
<reference evidence="4" key="1">
    <citation type="journal article" date="2006" name="Science">
        <title>Phytophthora genome sequences uncover evolutionary origins and mechanisms of pathogenesis.</title>
        <authorList>
            <person name="Tyler B.M."/>
            <person name="Tripathy S."/>
            <person name="Zhang X."/>
            <person name="Dehal P."/>
            <person name="Jiang R.H."/>
            <person name="Aerts A."/>
            <person name="Arredondo F.D."/>
            <person name="Baxter L."/>
            <person name="Bensasson D."/>
            <person name="Beynon J.L."/>
            <person name="Chapman J."/>
            <person name="Damasceno C.M."/>
            <person name="Dorrance A.E."/>
            <person name="Dou D."/>
            <person name="Dickerman A.W."/>
            <person name="Dubchak I.L."/>
            <person name="Garbelotto M."/>
            <person name="Gijzen M."/>
            <person name="Gordon S.G."/>
            <person name="Govers F."/>
            <person name="Grunwald N.J."/>
            <person name="Huang W."/>
            <person name="Ivors K.L."/>
            <person name="Jones R.W."/>
            <person name="Kamoun S."/>
            <person name="Krampis K."/>
            <person name="Lamour K.H."/>
            <person name="Lee M.K."/>
            <person name="McDonald W.H."/>
            <person name="Medina M."/>
            <person name="Meijer H.J."/>
            <person name="Nordberg E.K."/>
            <person name="Maclean D.J."/>
            <person name="Ospina-Giraldo M.D."/>
            <person name="Morris P.F."/>
            <person name="Phuntumart V."/>
            <person name="Putnam N.H."/>
            <person name="Rash S."/>
            <person name="Rose J.K."/>
            <person name="Sakihama Y."/>
            <person name="Salamov A.A."/>
            <person name="Savidor A."/>
            <person name="Scheuring C.F."/>
            <person name="Smith B.M."/>
            <person name="Sobral B.W."/>
            <person name="Terry A."/>
            <person name="Torto-Alalibo T.A."/>
            <person name="Win J."/>
            <person name="Xu Z."/>
            <person name="Zhang H."/>
            <person name="Grigoriev I.V."/>
            <person name="Rokhsar D.S."/>
            <person name="Boore J.L."/>
        </authorList>
    </citation>
    <scope>NUCLEOTIDE SEQUENCE [LARGE SCALE GENOMIC DNA]</scope>
    <source>
        <strain evidence="4">Pr102</strain>
    </source>
</reference>
<dbReference type="EnsemblProtists" id="Phyra84561">
    <property type="protein sequence ID" value="Phyra84561"/>
    <property type="gene ID" value="Phyra84561"/>
</dbReference>
<dbReference type="InterPro" id="IPR000560">
    <property type="entry name" value="His_Pase_clade-2"/>
</dbReference>
<dbReference type="InterPro" id="IPR029033">
    <property type="entry name" value="His_PPase_superfam"/>
</dbReference>
<dbReference type="Proteomes" id="UP000005238">
    <property type="component" value="Unassembled WGS sequence"/>
</dbReference>
<reference evidence="3" key="2">
    <citation type="submission" date="2015-06" db="UniProtKB">
        <authorList>
            <consortium name="EnsemblProtists"/>
        </authorList>
    </citation>
    <scope>IDENTIFICATION</scope>
    <source>
        <strain evidence="3">Pr102</strain>
    </source>
</reference>
<dbReference type="VEuPathDB" id="FungiDB:KRP23_2945"/>
<dbReference type="VEuPathDB" id="FungiDB:KRP22_14909"/>
<dbReference type="eggNOG" id="KOG3720">
    <property type="taxonomic scope" value="Eukaryota"/>
</dbReference>
<sequence>MMRAKGQQLGERYRKLLQDVDPVLQVHVQSTNIRRTIRSAQSMLAGLFPEFFVDVDADNKLACGGLLPDSRRFLDHVQKDLTKKTHEVLVIHADDSNSLAPQHSYELYRDLAKMLADELQLHAPPGFADASQRISEIIGAGSSKLVAWTGLREVLICREAHGLAFPDGLDQQLFAQVCDYDAWLWHHLYGKTDFCRASFKSGVQRIYSYLTGVTEDAYKHKLSLFSAHDNSLVALVNALQLQVPRVIPGYGAMLTFELFRHRVTGEFYVKALFEGTEVTFAGHEHSALCPFAVFQQAARNFLQVQPGAALRDLALRHVLIFHRHGDRTPVLTSIGTKVQATQEEKDFWASKVATTEQLELLELTAKPVGAEATQPPVIRPSKESQFPYGLLTQKGVEHMTGKGRALKERYGTLLDDNVQVDDIYVLSSSVPRTIESVQCLLRGFFEQQKAPQFYVHTYARNVLAPMHPLQVFNEIELIVHDDVLQLRSKIEREAMDKLGLHLRECLGVPDDQPLSWTAVRDALTCREAHGWPFPEGVDHKIFEQVEAYDTWLWQRLYHRKDFCYGAFKDGVKEVYGFVKSVVDNKQPAKLSFFSAHDNSLVALLGALQIDVGAQLPQYGTMLAFEVYEDEGSHEFFIKPRYENEEVFFAGHTQDPLCPFSHFESLALDFLSYKA</sequence>
<keyword evidence="2" id="KW-0378">Hydrolase</keyword>
<keyword evidence="4" id="KW-1185">Reference proteome</keyword>
<dbReference type="VEuPathDB" id="FungiDB:KRP22_14910"/>
<dbReference type="InterPro" id="IPR033379">
    <property type="entry name" value="Acid_Pase_AS"/>
</dbReference>
<evidence type="ECO:0000256" key="1">
    <source>
        <dbReference type="ARBA" id="ARBA00005375"/>
    </source>
</evidence>
<dbReference type="InterPro" id="IPR050645">
    <property type="entry name" value="Histidine_acid_phosphatase"/>
</dbReference>
<organism evidence="3 4">
    <name type="scientific">Phytophthora ramorum</name>
    <name type="common">Sudden oak death agent</name>
    <dbReference type="NCBI Taxonomy" id="164328"/>
    <lineage>
        <taxon>Eukaryota</taxon>
        <taxon>Sar</taxon>
        <taxon>Stramenopiles</taxon>
        <taxon>Oomycota</taxon>
        <taxon>Peronosporomycetes</taxon>
        <taxon>Peronosporales</taxon>
        <taxon>Peronosporaceae</taxon>
        <taxon>Phytophthora</taxon>
    </lineage>
</organism>
<evidence type="ECO:0000313" key="4">
    <source>
        <dbReference type="Proteomes" id="UP000005238"/>
    </source>
</evidence>
<dbReference type="STRING" id="164328.H3H2G3"/>
<proteinExistence type="inferred from homology"/>
<dbReference type="HOGENOM" id="CLU_407994_0_0_1"/>
<dbReference type="Pfam" id="PF00328">
    <property type="entry name" value="His_Phos_2"/>
    <property type="match status" value="2"/>
</dbReference>
<protein>
    <recommendedName>
        <fullName evidence="5">Histidine acid phosphatase</fullName>
    </recommendedName>
</protein>
<dbReference type="PANTHER" id="PTHR11567:SF110">
    <property type="entry name" value="2-PHOSPHOXYLOSE PHOSPHATASE 1"/>
    <property type="match status" value="1"/>
</dbReference>
<accession>H3H2G3</accession>
<evidence type="ECO:0000256" key="2">
    <source>
        <dbReference type="ARBA" id="ARBA00022801"/>
    </source>
</evidence>
<dbReference type="EMBL" id="DS566113">
    <property type="status" value="NOT_ANNOTATED_CDS"/>
    <property type="molecule type" value="Genomic_DNA"/>
</dbReference>
<dbReference type="CDD" id="cd07061">
    <property type="entry name" value="HP_HAP_like"/>
    <property type="match status" value="1"/>
</dbReference>
<dbReference type="SUPFAM" id="SSF53254">
    <property type="entry name" value="Phosphoglycerate mutase-like"/>
    <property type="match status" value="2"/>
</dbReference>
<dbReference type="PANTHER" id="PTHR11567">
    <property type="entry name" value="ACID PHOSPHATASE-RELATED"/>
    <property type="match status" value="1"/>
</dbReference>